<evidence type="ECO:0000256" key="1">
    <source>
        <dbReference type="ARBA" id="ARBA00004613"/>
    </source>
</evidence>
<dbReference type="EMBL" id="UYSL01021096">
    <property type="protein sequence ID" value="VDL77207.1"/>
    <property type="molecule type" value="Genomic_DNA"/>
</dbReference>
<dbReference type="InterPro" id="IPR038479">
    <property type="entry name" value="Transthyretin-like_sf"/>
</dbReference>
<dbReference type="STRING" id="27835.A0A0N4YB10"/>
<dbReference type="PANTHER" id="PTHR21700">
    <property type="entry name" value="TRANSTHYRETIN-LIKE FAMILY PROTEIN-RELATED"/>
    <property type="match status" value="1"/>
</dbReference>
<evidence type="ECO:0000256" key="4">
    <source>
        <dbReference type="ARBA" id="ARBA00022729"/>
    </source>
</evidence>
<keyword evidence="4 5" id="KW-0732">Signal</keyword>
<dbReference type="WBParaSite" id="NBR_0001361701-mRNA-1">
    <property type="protein sequence ID" value="NBR_0001361701-mRNA-1"/>
    <property type="gene ID" value="NBR_0001361701"/>
</dbReference>
<keyword evidence="7" id="KW-1185">Reference proteome</keyword>
<dbReference type="GO" id="GO:0009986">
    <property type="term" value="C:cell surface"/>
    <property type="evidence" value="ECO:0007669"/>
    <property type="project" value="InterPro"/>
</dbReference>
<dbReference type="Gene3D" id="2.60.40.3330">
    <property type="match status" value="1"/>
</dbReference>
<proteinExistence type="inferred from homology"/>
<feature type="chain" id="PRO_5043125420" evidence="5">
    <location>
        <begin position="20"/>
        <end position="135"/>
    </location>
</feature>
<reference evidence="6 7" key="2">
    <citation type="submission" date="2018-11" db="EMBL/GenBank/DDBJ databases">
        <authorList>
            <consortium name="Pathogen Informatics"/>
        </authorList>
    </citation>
    <scope>NUCLEOTIDE SEQUENCE [LARGE SCALE GENOMIC DNA]</scope>
</reference>
<dbReference type="OMA" id="MGRTWSK"/>
<reference evidence="8" key="1">
    <citation type="submission" date="2017-02" db="UniProtKB">
        <authorList>
            <consortium name="WormBaseParasite"/>
        </authorList>
    </citation>
    <scope>IDENTIFICATION</scope>
</reference>
<dbReference type="Proteomes" id="UP000271162">
    <property type="component" value="Unassembled WGS sequence"/>
</dbReference>
<gene>
    <name evidence="6" type="ORF">NBR_LOCUS13618</name>
</gene>
<dbReference type="InterPro" id="IPR001534">
    <property type="entry name" value="Transthyretin-like"/>
</dbReference>
<dbReference type="PANTHER" id="PTHR21700:SF46">
    <property type="entry name" value="TRANSTHYRETIN-LIKE PROTEIN 52"/>
    <property type="match status" value="1"/>
</dbReference>
<name>A0A0N4YB10_NIPBR</name>
<feature type="signal peptide" evidence="5">
    <location>
        <begin position="1"/>
        <end position="19"/>
    </location>
</feature>
<sequence length="135" mass="15268">MHLHLLLLPLFGLSVEVDCRTECFIVHGRLRCPTNPRKAVGVLIDLMDEDPLPGEIDDTMGRTWSKTNGLFTVSGCGSDFGPFNSPDGYLRIKHSCPHYRNRSIREIEVDVLPVFMPRVINLGPIDLDRYEDDSD</sequence>
<protein>
    <submittedName>
        <fullName evidence="8">Transthyretin-like protein 52 (inferred by orthology to a C. elegans protein)</fullName>
    </submittedName>
</protein>
<comment type="subcellular location">
    <subcellularLocation>
        <location evidence="1">Secreted</location>
    </subcellularLocation>
</comment>
<evidence type="ECO:0000313" key="6">
    <source>
        <dbReference type="EMBL" id="VDL77207.1"/>
    </source>
</evidence>
<evidence type="ECO:0000256" key="5">
    <source>
        <dbReference type="SAM" id="SignalP"/>
    </source>
</evidence>
<comment type="similarity">
    <text evidence="2">Belongs to the nematode transthyretin-like family.</text>
</comment>
<evidence type="ECO:0000256" key="3">
    <source>
        <dbReference type="ARBA" id="ARBA00022525"/>
    </source>
</evidence>
<evidence type="ECO:0000256" key="2">
    <source>
        <dbReference type="ARBA" id="ARBA00010112"/>
    </source>
</evidence>
<dbReference type="Pfam" id="PF01060">
    <property type="entry name" value="TTR-52"/>
    <property type="match status" value="1"/>
</dbReference>
<dbReference type="AlphaFoldDB" id="A0A0N4YB10"/>
<dbReference type="GO" id="GO:0005576">
    <property type="term" value="C:extracellular region"/>
    <property type="evidence" value="ECO:0007669"/>
    <property type="project" value="UniProtKB-SubCell"/>
</dbReference>
<evidence type="ECO:0000313" key="8">
    <source>
        <dbReference type="WBParaSite" id="NBR_0001361701-mRNA-1"/>
    </source>
</evidence>
<evidence type="ECO:0000313" key="7">
    <source>
        <dbReference type="Proteomes" id="UP000271162"/>
    </source>
</evidence>
<keyword evidence="3" id="KW-0964">Secreted</keyword>
<organism evidence="8">
    <name type="scientific">Nippostrongylus brasiliensis</name>
    <name type="common">Rat hookworm</name>
    <dbReference type="NCBI Taxonomy" id="27835"/>
    <lineage>
        <taxon>Eukaryota</taxon>
        <taxon>Metazoa</taxon>
        <taxon>Ecdysozoa</taxon>
        <taxon>Nematoda</taxon>
        <taxon>Chromadorea</taxon>
        <taxon>Rhabditida</taxon>
        <taxon>Rhabditina</taxon>
        <taxon>Rhabditomorpha</taxon>
        <taxon>Strongyloidea</taxon>
        <taxon>Heligmosomidae</taxon>
        <taxon>Nippostrongylus</taxon>
    </lineage>
</organism>
<accession>A0A0N4YB10</accession>